<dbReference type="SUPFAM" id="SSF51182">
    <property type="entry name" value="RmlC-like cupins"/>
    <property type="match status" value="1"/>
</dbReference>
<dbReference type="CDD" id="cd02208">
    <property type="entry name" value="cupin_RmlC-like"/>
    <property type="match status" value="1"/>
</dbReference>
<evidence type="ECO:0000313" key="3">
    <source>
        <dbReference type="Proteomes" id="UP001597261"/>
    </source>
</evidence>
<sequence>MTPSEIPVRAAGTGPGEPPEDNVPAAPVPLPLCDVRAPTEPAGNPAGALWKLAEDGRQLDANLIHLPPGQRVGSHAEPDLDVLLLVVAGDGVLDTAQGRQRLAEGALFWLPHGSSRSLSAGEGGLSYLTVHRRRPGMQIRRPDRTAVRPPQPGTG</sequence>
<dbReference type="RefSeq" id="WP_381091594.1">
    <property type="nucleotide sequence ID" value="NZ_JBHUDX010000114.1"/>
</dbReference>
<feature type="region of interest" description="Disordered" evidence="1">
    <location>
        <begin position="131"/>
        <end position="155"/>
    </location>
</feature>
<gene>
    <name evidence="2" type="ORF">ACFSL4_34210</name>
</gene>
<keyword evidence="3" id="KW-1185">Reference proteome</keyword>
<dbReference type="Proteomes" id="UP001597261">
    <property type="component" value="Unassembled WGS sequence"/>
</dbReference>
<proteinExistence type="predicted"/>
<evidence type="ECO:0000313" key="2">
    <source>
        <dbReference type="EMBL" id="MFD1663090.1"/>
    </source>
</evidence>
<dbReference type="InterPro" id="IPR014710">
    <property type="entry name" value="RmlC-like_jellyroll"/>
</dbReference>
<accession>A0ABW4J0D5</accession>
<comment type="caution">
    <text evidence="2">The sequence shown here is derived from an EMBL/GenBank/DDBJ whole genome shotgun (WGS) entry which is preliminary data.</text>
</comment>
<dbReference type="InterPro" id="IPR011051">
    <property type="entry name" value="RmlC_Cupin_sf"/>
</dbReference>
<feature type="region of interest" description="Disordered" evidence="1">
    <location>
        <begin position="1"/>
        <end position="27"/>
    </location>
</feature>
<name>A0ABW4J0D5_9ACTN</name>
<reference evidence="3" key="1">
    <citation type="journal article" date="2019" name="Int. J. Syst. Evol. Microbiol.">
        <title>The Global Catalogue of Microorganisms (GCM) 10K type strain sequencing project: providing services to taxonomists for standard genome sequencing and annotation.</title>
        <authorList>
            <consortium name="The Broad Institute Genomics Platform"/>
            <consortium name="The Broad Institute Genome Sequencing Center for Infectious Disease"/>
            <person name="Wu L."/>
            <person name="Ma J."/>
        </authorList>
    </citation>
    <scope>NUCLEOTIDE SEQUENCE [LARGE SCALE GENOMIC DNA]</scope>
    <source>
        <strain evidence="3">CGMCC 1.12470</strain>
    </source>
</reference>
<dbReference type="EMBL" id="JBHUDX010000114">
    <property type="protein sequence ID" value="MFD1663090.1"/>
    <property type="molecule type" value="Genomic_DNA"/>
</dbReference>
<evidence type="ECO:0000256" key="1">
    <source>
        <dbReference type="SAM" id="MobiDB-lite"/>
    </source>
</evidence>
<protein>
    <submittedName>
        <fullName evidence="2">Cupin domain-containing protein</fullName>
    </submittedName>
</protein>
<organism evidence="2 3">
    <name type="scientific">Streptomyces caeni</name>
    <dbReference type="NCBI Taxonomy" id="2307231"/>
    <lineage>
        <taxon>Bacteria</taxon>
        <taxon>Bacillati</taxon>
        <taxon>Actinomycetota</taxon>
        <taxon>Actinomycetes</taxon>
        <taxon>Kitasatosporales</taxon>
        <taxon>Streptomycetaceae</taxon>
        <taxon>Streptomyces</taxon>
    </lineage>
</organism>
<dbReference type="Gene3D" id="2.60.120.10">
    <property type="entry name" value="Jelly Rolls"/>
    <property type="match status" value="1"/>
</dbReference>